<protein>
    <recommendedName>
        <fullName evidence="3">F-box domain-containing protein</fullName>
    </recommendedName>
</protein>
<dbReference type="EMBL" id="JAESVG020000009">
    <property type="protein sequence ID" value="KAG8624599.1"/>
    <property type="molecule type" value="Genomic_DNA"/>
</dbReference>
<evidence type="ECO:0008006" key="3">
    <source>
        <dbReference type="Google" id="ProtNLM"/>
    </source>
</evidence>
<sequence length="397" mass="45705">MSLYYCEVTQSGYEQGQSPLYSALPAELRLAVLRYCLSVCDHPTIQFNRDSVWRRLDYYRPQIVHTSILRTCRRLHDEGLRVLDQNLDHTIFFTAPPERPPQCTNPFDLERRLQDLVRQGRRPSVQNLQVFANLALLETTQNLQDLLDIEHLHPRNVTLTIRHVDFRDWEHDAPLAINSAWVLQTTLPDSVRSVVVQIESLGRKAAQLDHLAKIATRSWTFQRQDGSLLAVDPTRTTTQRWHGRSTLNDRKWVRDETAPDQLSYHLISLHFTPLGDQIVTRPQPEDLTVSAEMAKPLLFQSPSIRVADQQFHRMLTRHTNAIFAGSQHGGFLNMCPGSWPGDADGHPGSVDEMDPTWLFPKLDWLLKEPEDPRFGGRVTGYYHQDRVQRSRCPSING</sequence>
<evidence type="ECO:0000313" key="1">
    <source>
        <dbReference type="EMBL" id="KAG8624599.1"/>
    </source>
</evidence>
<accession>A0A8K0PGI0</accession>
<name>A0A8K0PGI0_9PEZI</name>
<gene>
    <name evidence="1" type="ORF">KVT40_007666</name>
</gene>
<proteinExistence type="predicted"/>
<organism evidence="1 2">
    <name type="scientific">Elsinoe batatas</name>
    <dbReference type="NCBI Taxonomy" id="2601811"/>
    <lineage>
        <taxon>Eukaryota</taxon>
        <taxon>Fungi</taxon>
        <taxon>Dikarya</taxon>
        <taxon>Ascomycota</taxon>
        <taxon>Pezizomycotina</taxon>
        <taxon>Dothideomycetes</taxon>
        <taxon>Dothideomycetidae</taxon>
        <taxon>Myriangiales</taxon>
        <taxon>Elsinoaceae</taxon>
        <taxon>Elsinoe</taxon>
    </lineage>
</organism>
<dbReference type="Proteomes" id="UP000809789">
    <property type="component" value="Unassembled WGS sequence"/>
</dbReference>
<comment type="caution">
    <text evidence="1">The sequence shown here is derived from an EMBL/GenBank/DDBJ whole genome shotgun (WGS) entry which is preliminary data.</text>
</comment>
<dbReference type="AlphaFoldDB" id="A0A8K0PGI0"/>
<reference evidence="1" key="1">
    <citation type="submission" date="2021-07" db="EMBL/GenBank/DDBJ databases">
        <title>Elsinoe batatas strain:CRI-CJ2 Genome sequencing and assembly.</title>
        <authorList>
            <person name="Huang L."/>
        </authorList>
    </citation>
    <scope>NUCLEOTIDE SEQUENCE</scope>
    <source>
        <strain evidence="1">CRI-CJ2</strain>
    </source>
</reference>
<evidence type="ECO:0000313" key="2">
    <source>
        <dbReference type="Proteomes" id="UP000809789"/>
    </source>
</evidence>
<dbReference type="OrthoDB" id="288942at2759"/>
<keyword evidence="2" id="KW-1185">Reference proteome</keyword>